<gene>
    <name evidence="3" type="ORF">D4A39_14495</name>
</gene>
<dbReference type="EMBL" id="QYYA01000005">
    <property type="protein sequence ID" value="RJG16460.1"/>
    <property type="molecule type" value="Genomic_DNA"/>
</dbReference>
<feature type="domain" description="DUF6436" evidence="2">
    <location>
        <begin position="63"/>
        <end position="181"/>
    </location>
</feature>
<accession>A0A418XUT6</accession>
<comment type="caution">
    <text evidence="3">The sequence shown here is derived from an EMBL/GenBank/DDBJ whole genome shotgun (WGS) entry which is preliminary data.</text>
</comment>
<evidence type="ECO:0000313" key="3">
    <source>
        <dbReference type="EMBL" id="RJG16460.1"/>
    </source>
</evidence>
<keyword evidence="1" id="KW-0472">Membrane</keyword>
<evidence type="ECO:0000259" key="2">
    <source>
        <dbReference type="Pfam" id="PF20029"/>
    </source>
</evidence>
<name>A0A418XUT6_9GAMM</name>
<keyword evidence="4" id="KW-1185">Reference proteome</keyword>
<organism evidence="3 4">
    <name type="scientific">Alcanivorax profundi</name>
    <dbReference type="NCBI Taxonomy" id="2338368"/>
    <lineage>
        <taxon>Bacteria</taxon>
        <taxon>Pseudomonadati</taxon>
        <taxon>Pseudomonadota</taxon>
        <taxon>Gammaproteobacteria</taxon>
        <taxon>Oceanospirillales</taxon>
        <taxon>Alcanivoracaceae</taxon>
        <taxon>Alcanivorax</taxon>
    </lineage>
</organism>
<protein>
    <recommendedName>
        <fullName evidence="2">DUF6436 domain-containing protein</fullName>
    </recommendedName>
</protein>
<dbReference type="InterPro" id="IPR045494">
    <property type="entry name" value="DUF6436"/>
</dbReference>
<dbReference type="AlphaFoldDB" id="A0A418XUT6"/>
<sequence>MPWFSRHYDRLLLISIVVVPLVPMLLYKWYYSLDTWYVPWGETRSDYFDEAFEHAAKRWLMTVQAQGDAVYVMTDSQCPCAKPVLAKLHQALAETVPVRVFDAYGPVMAEQETYQLSSLIRFMPALPTALVVRAGELIYVGPLVTGNLCSQEADFSPPLAAYQGQASGRVYNWLSEGCYCRLAPERLPSGSVPSGEKRNHE</sequence>
<keyword evidence="1" id="KW-0812">Transmembrane</keyword>
<dbReference type="RefSeq" id="WP_102791529.1">
    <property type="nucleotide sequence ID" value="NZ_QYYA01000005.1"/>
</dbReference>
<reference evidence="3 4" key="1">
    <citation type="submission" date="2018-09" db="EMBL/GenBank/DDBJ databases">
        <title>Alcanivorax profundi sp. nov., isolated from 1000 m-depth seawater of the Mariana Trench.</title>
        <authorList>
            <person name="Liu J."/>
        </authorList>
    </citation>
    <scope>NUCLEOTIDE SEQUENCE [LARGE SCALE GENOMIC DNA]</scope>
    <source>
        <strain evidence="3 4">MTEO17</strain>
    </source>
</reference>
<evidence type="ECO:0000313" key="4">
    <source>
        <dbReference type="Proteomes" id="UP000283734"/>
    </source>
</evidence>
<keyword evidence="1" id="KW-1133">Transmembrane helix</keyword>
<evidence type="ECO:0000256" key="1">
    <source>
        <dbReference type="SAM" id="Phobius"/>
    </source>
</evidence>
<feature type="transmembrane region" description="Helical" evidence="1">
    <location>
        <begin position="12"/>
        <end position="30"/>
    </location>
</feature>
<dbReference type="OrthoDB" id="8897581at2"/>
<dbReference type="Pfam" id="PF20029">
    <property type="entry name" value="DUF6436"/>
    <property type="match status" value="1"/>
</dbReference>
<proteinExistence type="predicted"/>
<dbReference type="Proteomes" id="UP000283734">
    <property type="component" value="Unassembled WGS sequence"/>
</dbReference>